<feature type="compositionally biased region" description="Polar residues" evidence="7">
    <location>
        <begin position="1286"/>
        <end position="1305"/>
    </location>
</feature>
<feature type="region of interest" description="Disordered" evidence="7">
    <location>
        <begin position="2357"/>
        <end position="2376"/>
    </location>
</feature>
<dbReference type="Bgee" id="FBgn0184306">
    <property type="expression patterns" value="Expressed in embryo and 3 other cell types or tissues"/>
</dbReference>
<feature type="compositionally biased region" description="Polar residues" evidence="7">
    <location>
        <begin position="156"/>
        <end position="176"/>
    </location>
</feature>
<feature type="region of interest" description="Disordered" evidence="7">
    <location>
        <begin position="81"/>
        <end position="114"/>
    </location>
</feature>
<feature type="region of interest" description="Disordered" evidence="7">
    <location>
        <begin position="2680"/>
        <end position="2702"/>
    </location>
</feature>
<feature type="region of interest" description="Disordered" evidence="7">
    <location>
        <begin position="244"/>
        <end position="397"/>
    </location>
</feature>
<feature type="region of interest" description="Disordered" evidence="7">
    <location>
        <begin position="156"/>
        <end position="219"/>
    </location>
</feature>
<keyword evidence="5" id="KW-0206">Cytoskeleton</keyword>
<accession>A0A0J9RVU4</accession>
<feature type="region of interest" description="Disordered" evidence="7">
    <location>
        <begin position="1842"/>
        <end position="1875"/>
    </location>
</feature>
<dbReference type="GO" id="GO:0007165">
    <property type="term" value="P:signal transduction"/>
    <property type="evidence" value="ECO:0007669"/>
    <property type="project" value="InterPro"/>
</dbReference>
<feature type="compositionally biased region" description="Low complexity" evidence="7">
    <location>
        <begin position="205"/>
        <end position="217"/>
    </location>
</feature>
<reference evidence="9" key="2">
    <citation type="submission" date="2014-06" db="EMBL/GenBank/DDBJ databases">
        <authorList>
            <person name="Hu T."/>
            <person name="Eisen M.B."/>
            <person name="Thornton K.R."/>
            <person name="Andolfatto P."/>
        </authorList>
    </citation>
    <scope>NUCLEOTIDE SEQUENCE</scope>
    <source>
        <strain evidence="9">W501</strain>
    </source>
</reference>
<dbReference type="Gene3D" id="1.20.5.170">
    <property type="match status" value="1"/>
</dbReference>
<dbReference type="PANTHER" id="PTHR44981:SF2">
    <property type="entry name" value="PERICENTRIN-LIKE PROTEIN, ISOFORM F"/>
    <property type="match status" value="1"/>
</dbReference>
<feature type="compositionally biased region" description="Polar residues" evidence="7">
    <location>
        <begin position="81"/>
        <end position="90"/>
    </location>
</feature>
<comment type="subcellular location">
    <subcellularLocation>
        <location evidence="1">Cytoplasm</location>
        <location evidence="1">Cytoskeleton</location>
        <location evidence="1">Microtubule organizing center</location>
        <location evidence="1">Centrosome</location>
    </subcellularLocation>
</comment>
<dbReference type="Proteomes" id="UP000035880">
    <property type="component" value="Chromosome 3L"/>
</dbReference>
<sequence length="2774" mass="312750">MRGTGSEMGKLHITSLLRPHGASVSYKAIEAATLEELPATSVATATASTAATSRATGGAAAATCVEVEFIPTLNIIFEKPTSSSEQQQCAEKSKHVAGGVSDKEPADDCDSDNDSTRTYIISRSSWTGVTTSSSTPYAVTSTDTAELLRRQNNLSLTEEDQSVSSFSIEQPTSSMTIDMADQRTTTTTTTTATTATTPSSANVLATTATTTTTTSSSIEEEIEEAIEISEVEEQLNTPLESLSEAAAYARPKDEQSSAKNLSSNPAEEEDAHEFRIDDAQLSGGQLAQHFLVDEDESEEGSDLPAASKVEVSLSSNDDDFDISLPLEQRKPVHSLHEDEESVDQSLSNQSTTDDVSELVEEPAHERDDKTEGSAAISASAHQETQVDESQITEEQDHSMEEIVATNESIEVTYEAEETVNTSQKQDLITDLDEEPEDQVQVDIRPTSTLQPLKLPALQQTQIIERKSATALTTLRLQADELEPLELTILEMDDAENEEDDDDEESSLQLMKLRLMAMNQQMIVDNAPKLSPTEAEQTQVTSSSNNLELKQMERVPLTEFSKDVLEDITEESERLLSMSTTIEEEQDPPSLSLDESKTLLQPGAHKTGGSSSSLVSLNMLKQLEAKVQELHTQLETKDNCLASLNLQLETARRESSAGPASARDSSSLMTNSTEYRTLQDELGGPTLDIYVEMSRRDELIAKLTDSLQQSLNVRDKLQVDADRLGGEVQNLRRQLQETIDAVKRSSAVWPDQECNPGQRISEISMDLISESDDDLDRHFLTDNEERGSRSSKERQLTQLQTNEELGLQASNPEWTPAFSKQIEQFHTYLLPTEQRIFQMVQRKFDDYLNQQITLCRDLGAQELKIARDQWESEKLTSEQNQQAAHAKQMEDLRKYFEHKCADLEKQFSDDVFSHKSQHQTGDSSSECSEVDQLPEEGAAAVSSKEPSPRKRKRAELLLSPSHRQMTPCGLDSLGENTGKTEKDNTADIADLKIFYQTHIKELKRAHEDQVRKLSDQLKFYERRQADDDYKSLLSENTVDDQHWPKELILLREKFTAKSQLEITQLNIKHADEMSRVKLEYEKQLNRKNKRHLTFDAARDLEQVICERDGLRELSKSFRSVLCRLAKCVAHCEEDLNATLSEEVQRLLFHSRSQDGGDDLEATLSSSLNNTKQMFRVPDVHSLLEVVEDPSLVQFIDSKSNEEPSEDFDLNDCLERLKSEASYLLHLSEDLHKQQRTHDESSEHLDEPEKQEHELCCEAEDGLKTTGAVHQQVLSKFLRTNSLNDQQMGVASQRKNSNPEAGKTHSSLPPDLQEHAGNASELSFQLVQLKNRLIKSEADRQNLQQQLSHTIDRNAELGQELQALRDQLSQLNSLNHTDYNEGYGLGTLKSLQEQGLDQSSASFLALQERARHLLSSSPVKEQPSRDQANSTVILLQMIEDFCREGDKVVEFSKKDREDLQSQYAQLESQFKEVNKQLSESNAKRDKFEVELKASIDKIFVLREIISELETQIQTKALNEEVLAEKAQQLEEYVSLQMRDNDILQQEVHSLKTDIGEGYQSRIRELEEKLQQSRPTAEQGVVLSQVAEKLRDIETTLDQKTKVLESLHNSNATSNSASLSVTEDVSIHGSKEPTAVGSPSHPSLTVEGVQRVTEKLDRHTRVEEAAIKRIRDLEMQVHQMRAGCVELQHERDSLQGRMEEQTQRISSLQNRLEEQRQRAEQLHRTGTSDLNARVHELQGEVQNVYEQLAARDKQMANMRQQLQRSKEEITRLETEVEVRTQPDRSLVNKLQAEVQQKGAEIAKLKDKIRTEMINRLAIPDLMETMLADKNDEIDHLRDQLEAKEKELQASRQDGSLISSPAGAAGKQDGSGGKLSARTLSDIGSITEFPEPDVERRAAMRSLTAPLQMSDGAGGFLHQTMETSKEAVANLTHKRTDDLSGFIVPYPANTFEHPHYFQALGVTAQSTDGLTPGLVPRQINFSNLTEDSKLKTTSLVMHTPELPRPTTPPEIHQLRVKLSDLQTEKQRQQSELENQLQDLQKELEQEKEKLSRQAQTLQSYEESEAKYRLRIETLESKVLETAAQAASDRENLRKELICVSAAHEQCENAAAARKRELEKLNSEVKVKADQLHAALRRCADLELQVLTLERDLERLKNSDNSSKQYSVDEIAQQVEKELNYSAQLDSNILKAIESEEENNLDKKLQKGVQTEEETLPGTGNGTDDENFTGERELLNQLEALRAQLAVEREQCEAMSKELLGEKQHSQDIQEQDVIIIEAMRKRLETALDAEDELHKQLDQERERCERLQTQLTSLQRAESRRNSSLLLKSPGDSPRKSPRADFESELGDRLRSEIKLLVAQNERERERSADAQRSSERERQRYEKELQERVAYCERLKQEMEKLSRDKESAETELEHFNERLTLQASEIESLEARLVTLQEAETRRANTRTRQHQENVKLQAEIHELKSKLLAAEAARDCLDQKVTQLRFDVSRSGQREAKLAEALAQANDRLAHSTDDNVPAQFMQKMKEINALLAENTQENRQMAETVQFLVGERIALQKKCEELGGAGNTNVTELEERCRQLIGRYLRVESHRKALVYQKRYLKLTLEGYQASEQLALQNLRGGAALPPQRNIKKKFKTVALAIIAIQRIKYIGRIWHTGKRIVSKSVFTITQQRSPGINLNVAPPQSPLPGPNSNPPTNNNNLMGRLSYAPLSPPMVNFSTVQPIMLPSDFTLQAPTTSLQSTIANNNSENTLPSLARLDWPTMQKPKRAHARHH</sequence>
<feature type="coiled-coil region" evidence="6">
    <location>
        <begin position="1447"/>
        <end position="1488"/>
    </location>
</feature>
<feature type="coiled-coil region" evidence="6">
    <location>
        <begin position="2007"/>
        <end position="2073"/>
    </location>
</feature>
<feature type="region of interest" description="Disordered" evidence="7">
    <location>
        <begin position="2195"/>
        <end position="2223"/>
    </location>
</feature>
<feature type="compositionally biased region" description="Polar residues" evidence="7">
    <location>
        <begin position="917"/>
        <end position="926"/>
    </location>
</feature>
<evidence type="ECO:0000256" key="7">
    <source>
        <dbReference type="SAM" id="MobiDB-lite"/>
    </source>
</evidence>
<keyword evidence="2" id="KW-0963">Cytoplasm</keyword>
<evidence type="ECO:0000256" key="1">
    <source>
        <dbReference type="ARBA" id="ARBA00004300"/>
    </source>
</evidence>
<feature type="compositionally biased region" description="Basic and acidic residues" evidence="7">
    <location>
        <begin position="361"/>
        <end position="371"/>
    </location>
</feature>
<evidence type="ECO:0000256" key="6">
    <source>
        <dbReference type="SAM" id="Coils"/>
    </source>
</evidence>
<dbReference type="PANTHER" id="PTHR44981">
    <property type="entry name" value="PERICENTRIN-LIKE PROTEIN, ISOFORM F"/>
    <property type="match status" value="1"/>
</dbReference>
<evidence type="ECO:0000259" key="8">
    <source>
        <dbReference type="Pfam" id="PF10495"/>
    </source>
</evidence>
<feature type="compositionally biased region" description="Basic and acidic residues" evidence="7">
    <location>
        <begin position="327"/>
        <end position="336"/>
    </location>
</feature>
<feature type="region of interest" description="Disordered" evidence="7">
    <location>
        <begin position="649"/>
        <end position="669"/>
    </location>
</feature>
<feature type="coiled-coil region" evidence="6">
    <location>
        <begin position="2099"/>
        <end position="2154"/>
    </location>
</feature>
<evidence type="ECO:0000256" key="4">
    <source>
        <dbReference type="ARBA" id="ARBA00023054"/>
    </source>
</evidence>
<feature type="compositionally biased region" description="Pro residues" evidence="7">
    <location>
        <begin position="2684"/>
        <end position="2694"/>
    </location>
</feature>
<feature type="region of interest" description="Disordered" evidence="7">
    <location>
        <begin position="1286"/>
        <end position="1313"/>
    </location>
</feature>
<evidence type="ECO:0000256" key="2">
    <source>
        <dbReference type="ARBA" id="ARBA00022490"/>
    </source>
</evidence>
<keyword evidence="4 6" id="KW-0175">Coiled coil</keyword>
<evidence type="ECO:0000313" key="9">
    <source>
        <dbReference type="EMBL" id="KMY99687.1"/>
    </source>
</evidence>
<organism evidence="9">
    <name type="scientific">Drosophila simulans</name>
    <name type="common">Fruit fly</name>
    <dbReference type="NCBI Taxonomy" id="7240"/>
    <lineage>
        <taxon>Eukaryota</taxon>
        <taxon>Metazoa</taxon>
        <taxon>Ecdysozoa</taxon>
        <taxon>Arthropoda</taxon>
        <taxon>Hexapoda</taxon>
        <taxon>Insecta</taxon>
        <taxon>Pterygota</taxon>
        <taxon>Neoptera</taxon>
        <taxon>Endopterygota</taxon>
        <taxon>Diptera</taxon>
        <taxon>Brachycera</taxon>
        <taxon>Muscomorpha</taxon>
        <taxon>Ephydroidea</taxon>
        <taxon>Drosophilidae</taxon>
        <taxon>Drosophila</taxon>
        <taxon>Sophophora</taxon>
    </lineage>
</organism>
<keyword evidence="3" id="KW-0597">Phosphoprotein</keyword>
<dbReference type="GO" id="GO:0005813">
    <property type="term" value="C:centrosome"/>
    <property type="evidence" value="ECO:0007669"/>
    <property type="project" value="UniProtKB-SubCell"/>
</dbReference>
<feature type="coiled-coil region" evidence="6">
    <location>
        <begin position="1324"/>
        <end position="1372"/>
    </location>
</feature>
<dbReference type="Pfam" id="PF10495">
    <property type="entry name" value="PACT_coil_coil"/>
    <property type="match status" value="1"/>
</dbReference>
<feature type="compositionally biased region" description="Low complexity" evidence="7">
    <location>
        <begin position="184"/>
        <end position="197"/>
    </location>
</feature>
<feature type="region of interest" description="Disordered" evidence="7">
    <location>
        <begin position="911"/>
        <end position="980"/>
    </location>
</feature>
<proteinExistence type="predicted"/>
<feature type="region of interest" description="Disordered" evidence="7">
    <location>
        <begin position="2307"/>
        <end position="2342"/>
    </location>
</feature>
<dbReference type="EMBL" id="CM002912">
    <property type="protein sequence ID" value="KMY99687.1"/>
    <property type="molecule type" value="Genomic_DNA"/>
</dbReference>
<protein>
    <submittedName>
        <fullName evidence="9">Uncharacterized protein, isoform V</fullName>
    </submittedName>
</protein>
<feature type="compositionally biased region" description="Polar residues" evidence="7">
    <location>
        <begin position="1846"/>
        <end position="1855"/>
    </location>
</feature>
<feature type="compositionally biased region" description="Basic and acidic residues" evidence="7">
    <location>
        <begin position="2329"/>
        <end position="2342"/>
    </location>
</feature>
<feature type="compositionally biased region" description="Polar residues" evidence="7">
    <location>
        <begin position="343"/>
        <end position="353"/>
    </location>
</feature>
<evidence type="ECO:0000256" key="3">
    <source>
        <dbReference type="ARBA" id="ARBA00022553"/>
    </source>
</evidence>
<feature type="coiled-coil region" evidence="6">
    <location>
        <begin position="713"/>
        <end position="740"/>
    </location>
</feature>
<dbReference type="InterPro" id="IPR028745">
    <property type="entry name" value="AKAP9/Pericentrin"/>
</dbReference>
<dbReference type="GO" id="GO:0060090">
    <property type="term" value="F:molecular adaptor activity"/>
    <property type="evidence" value="ECO:0007669"/>
    <property type="project" value="InterPro"/>
</dbReference>
<feature type="compositionally biased region" description="Polar residues" evidence="7">
    <location>
        <begin position="2307"/>
        <end position="2322"/>
    </location>
</feature>
<reference evidence="9" key="1">
    <citation type="journal article" date="2013" name="Genome Res.">
        <title>A second-generation assembly of the Drosophila simulans genome provides new insights into patterns of lineage-specific divergence.</title>
        <authorList>
            <person name="Hu T.T."/>
            <person name="Eisen M.B."/>
            <person name="Thornton K.R."/>
            <person name="Andolfatto P."/>
        </authorList>
    </citation>
    <scope>NUCLEOTIDE SEQUENCE [LARGE SCALE GENOMIC DNA]</scope>
    <source>
        <strain evidence="9">W501</strain>
    </source>
</reference>
<feature type="coiled-coil region" evidence="6">
    <location>
        <begin position="859"/>
        <end position="905"/>
    </location>
</feature>
<reference evidence="9" key="3">
    <citation type="submission" date="2015-04" db="EMBL/GenBank/DDBJ databases">
        <authorList>
            <consortium name="FlyBase"/>
        </authorList>
    </citation>
    <scope>NUCLEOTIDE SEQUENCE</scope>
    <source>
        <strain evidence="9">W501</strain>
    </source>
</reference>
<gene>
    <name evidence="9" type="primary">Dsim\GD12579</name>
    <name evidence="9" type="ORF">Dsimw501_GD12579</name>
</gene>
<dbReference type="OrthoDB" id="2020852at2759"/>
<feature type="domain" description="Pericentrin/AKAP-450 centrosomal targeting" evidence="8">
    <location>
        <begin position="2583"/>
        <end position="2655"/>
    </location>
</feature>
<dbReference type="InterPro" id="IPR019528">
    <property type="entry name" value="PACT_domain"/>
</dbReference>
<evidence type="ECO:0000256" key="5">
    <source>
        <dbReference type="ARBA" id="ARBA00023212"/>
    </source>
</evidence>
<name>A0A0J9RVU4_DROSI</name>
<feature type="compositionally biased region" description="Polar residues" evidence="7">
    <location>
        <begin position="379"/>
        <end position="389"/>
    </location>
</feature>
<dbReference type="GO" id="GO:0005737">
    <property type="term" value="C:cytoplasm"/>
    <property type="evidence" value="ECO:0007669"/>
    <property type="project" value="UniProtKB-ARBA"/>
</dbReference>